<dbReference type="RefSeq" id="XP_001014014.2">
    <property type="nucleotide sequence ID" value="XM_001014014.2"/>
</dbReference>
<reference evidence="11" key="1">
    <citation type="journal article" date="2006" name="PLoS Biol.">
        <title>Macronuclear genome sequence of the ciliate Tetrahymena thermophila, a model eukaryote.</title>
        <authorList>
            <person name="Eisen J.A."/>
            <person name="Coyne R.S."/>
            <person name="Wu M."/>
            <person name="Wu D."/>
            <person name="Thiagarajan M."/>
            <person name="Wortman J.R."/>
            <person name="Badger J.H."/>
            <person name="Ren Q."/>
            <person name="Amedeo P."/>
            <person name="Jones K.M."/>
            <person name="Tallon L.J."/>
            <person name="Delcher A.L."/>
            <person name="Salzberg S.L."/>
            <person name="Silva J.C."/>
            <person name="Haas B.J."/>
            <person name="Majoros W.H."/>
            <person name="Farzad M."/>
            <person name="Carlton J.M."/>
            <person name="Smith R.K. Jr."/>
            <person name="Garg J."/>
            <person name="Pearlman R.E."/>
            <person name="Karrer K.M."/>
            <person name="Sun L."/>
            <person name="Manning G."/>
            <person name="Elde N.C."/>
            <person name="Turkewitz A.P."/>
            <person name="Asai D.J."/>
            <person name="Wilkes D.E."/>
            <person name="Wang Y."/>
            <person name="Cai H."/>
            <person name="Collins K."/>
            <person name="Stewart B.A."/>
            <person name="Lee S.R."/>
            <person name="Wilamowska K."/>
            <person name="Weinberg Z."/>
            <person name="Ruzzo W.L."/>
            <person name="Wloga D."/>
            <person name="Gaertig J."/>
            <person name="Frankel J."/>
            <person name="Tsao C.-C."/>
            <person name="Gorovsky M.A."/>
            <person name="Keeling P.J."/>
            <person name="Waller R.F."/>
            <person name="Patron N.J."/>
            <person name="Cherry J.M."/>
            <person name="Stover N.A."/>
            <person name="Krieger C.J."/>
            <person name="del Toro C."/>
            <person name="Ryder H.F."/>
            <person name="Williamson S.C."/>
            <person name="Barbeau R.A."/>
            <person name="Hamilton E.P."/>
            <person name="Orias E."/>
        </authorList>
    </citation>
    <scope>NUCLEOTIDE SEQUENCE [LARGE SCALE GENOMIC DNA]</scope>
    <source>
        <strain evidence="11">SB210</strain>
    </source>
</reference>
<dbReference type="Gene3D" id="1.10.287.70">
    <property type="match status" value="1"/>
</dbReference>
<dbReference type="InterPro" id="IPR018490">
    <property type="entry name" value="cNMP-bd_dom_sf"/>
</dbReference>
<dbReference type="GO" id="GO:0035725">
    <property type="term" value="P:sodium ion transmembrane transport"/>
    <property type="evidence" value="ECO:0007669"/>
    <property type="project" value="TreeGrafter"/>
</dbReference>
<dbReference type="SUPFAM" id="SSF51206">
    <property type="entry name" value="cAMP-binding domain-like"/>
    <property type="match status" value="1"/>
</dbReference>
<feature type="transmembrane region" description="Helical" evidence="8">
    <location>
        <begin position="413"/>
        <end position="434"/>
    </location>
</feature>
<dbReference type="EMBL" id="GG662719">
    <property type="protein sequence ID" value="EAR93769.2"/>
    <property type="molecule type" value="Genomic_DNA"/>
</dbReference>
<evidence type="ECO:0000313" key="11">
    <source>
        <dbReference type="Proteomes" id="UP000009168"/>
    </source>
</evidence>
<gene>
    <name evidence="10" type="ORF">TTHERM_00399410</name>
</gene>
<protein>
    <submittedName>
        <fullName evidence="10">Cation channel family protein</fullName>
    </submittedName>
</protein>
<dbReference type="PANTHER" id="PTHR45689:SF5">
    <property type="entry name" value="I[[H]] CHANNEL, ISOFORM E"/>
    <property type="match status" value="1"/>
</dbReference>
<evidence type="ECO:0000256" key="1">
    <source>
        <dbReference type="ARBA" id="ARBA00004141"/>
    </source>
</evidence>
<evidence type="ECO:0000256" key="8">
    <source>
        <dbReference type="SAM" id="Phobius"/>
    </source>
</evidence>
<dbReference type="KEGG" id="tet:TTHERM_00399410"/>
<dbReference type="SUPFAM" id="SSF81324">
    <property type="entry name" value="Voltage-gated potassium channels"/>
    <property type="match status" value="1"/>
</dbReference>
<feature type="transmembrane region" description="Helical" evidence="8">
    <location>
        <begin position="279"/>
        <end position="299"/>
    </location>
</feature>
<dbReference type="Pfam" id="PF00520">
    <property type="entry name" value="Ion_trans"/>
    <property type="match status" value="1"/>
</dbReference>
<evidence type="ECO:0000256" key="5">
    <source>
        <dbReference type="ARBA" id="ARBA00023065"/>
    </source>
</evidence>
<dbReference type="GO" id="GO:0098855">
    <property type="term" value="C:HCN channel complex"/>
    <property type="evidence" value="ECO:0007669"/>
    <property type="project" value="TreeGrafter"/>
</dbReference>
<proteinExistence type="predicted"/>
<dbReference type="InterPro" id="IPR051413">
    <property type="entry name" value="K/Na_HCN_channel"/>
</dbReference>
<keyword evidence="11" id="KW-1185">Reference proteome</keyword>
<feature type="transmembrane region" description="Helical" evidence="8">
    <location>
        <begin position="358"/>
        <end position="375"/>
    </location>
</feature>
<evidence type="ECO:0000256" key="7">
    <source>
        <dbReference type="SAM" id="MobiDB-lite"/>
    </source>
</evidence>
<dbReference type="GO" id="GO:0005249">
    <property type="term" value="F:voltage-gated potassium channel activity"/>
    <property type="evidence" value="ECO:0007669"/>
    <property type="project" value="TreeGrafter"/>
</dbReference>
<feature type="domain" description="Cyclic nucleotide-binding" evidence="9">
    <location>
        <begin position="592"/>
        <end position="698"/>
    </location>
</feature>
<keyword evidence="4 8" id="KW-1133">Transmembrane helix</keyword>
<keyword evidence="2" id="KW-0813">Transport</keyword>
<name>I7MIJ9_TETTS</name>
<dbReference type="InterPro" id="IPR000595">
    <property type="entry name" value="cNMP-bd_dom"/>
</dbReference>
<evidence type="ECO:0000256" key="6">
    <source>
        <dbReference type="ARBA" id="ARBA00023136"/>
    </source>
</evidence>
<evidence type="ECO:0000256" key="4">
    <source>
        <dbReference type="ARBA" id="ARBA00022989"/>
    </source>
</evidence>
<dbReference type="Proteomes" id="UP000009168">
    <property type="component" value="Unassembled WGS sequence"/>
</dbReference>
<feature type="transmembrane region" description="Helical" evidence="8">
    <location>
        <begin position="319"/>
        <end position="338"/>
    </location>
</feature>
<keyword evidence="3 8" id="KW-0812">Transmembrane</keyword>
<dbReference type="GO" id="GO:0003254">
    <property type="term" value="P:regulation of membrane depolarization"/>
    <property type="evidence" value="ECO:0007669"/>
    <property type="project" value="TreeGrafter"/>
</dbReference>
<feature type="region of interest" description="Disordered" evidence="7">
    <location>
        <begin position="1308"/>
        <end position="1331"/>
    </location>
</feature>
<evidence type="ECO:0000259" key="9">
    <source>
        <dbReference type="PROSITE" id="PS50042"/>
    </source>
</evidence>
<dbReference type="InterPro" id="IPR005821">
    <property type="entry name" value="Ion_trans_dom"/>
</dbReference>
<dbReference type="InterPro" id="IPR014710">
    <property type="entry name" value="RmlC-like_jellyroll"/>
</dbReference>
<dbReference type="PROSITE" id="PS50042">
    <property type="entry name" value="CNMP_BINDING_3"/>
    <property type="match status" value="1"/>
</dbReference>
<dbReference type="PANTHER" id="PTHR45689">
    <property type="entry name" value="I[[H]] CHANNEL, ISOFORM E"/>
    <property type="match status" value="1"/>
</dbReference>
<accession>I7MIJ9</accession>
<organism evidence="10 11">
    <name type="scientific">Tetrahymena thermophila (strain SB210)</name>
    <dbReference type="NCBI Taxonomy" id="312017"/>
    <lineage>
        <taxon>Eukaryota</taxon>
        <taxon>Sar</taxon>
        <taxon>Alveolata</taxon>
        <taxon>Ciliophora</taxon>
        <taxon>Intramacronucleata</taxon>
        <taxon>Oligohymenophorea</taxon>
        <taxon>Hymenostomatida</taxon>
        <taxon>Tetrahymenina</taxon>
        <taxon>Tetrahymenidae</taxon>
        <taxon>Tetrahymena</taxon>
    </lineage>
</organism>
<dbReference type="OrthoDB" id="290889at2759"/>
<dbReference type="Pfam" id="PF00027">
    <property type="entry name" value="cNMP_binding"/>
    <property type="match status" value="1"/>
</dbReference>
<evidence type="ECO:0000256" key="2">
    <source>
        <dbReference type="ARBA" id="ARBA00022448"/>
    </source>
</evidence>
<dbReference type="eggNOG" id="KOG0498">
    <property type="taxonomic scope" value="Eukaryota"/>
</dbReference>
<dbReference type="GeneID" id="7823484"/>
<evidence type="ECO:0000313" key="10">
    <source>
        <dbReference type="EMBL" id="EAR93769.2"/>
    </source>
</evidence>
<keyword evidence="5" id="KW-0406">Ion transport</keyword>
<dbReference type="InParanoid" id="I7MIJ9"/>
<keyword evidence="6 8" id="KW-0472">Membrane</keyword>
<dbReference type="CDD" id="cd00038">
    <property type="entry name" value="CAP_ED"/>
    <property type="match status" value="1"/>
</dbReference>
<dbReference type="Gene3D" id="2.60.120.10">
    <property type="entry name" value="Jelly Rolls"/>
    <property type="match status" value="1"/>
</dbReference>
<evidence type="ECO:0000256" key="3">
    <source>
        <dbReference type="ARBA" id="ARBA00022692"/>
    </source>
</evidence>
<sequence length="1331" mass="154982">MIEGSDLKSQEFNQSVLNLQTQNQIASVNDTQENIYNSNYQASLNNDQLQNVEDIARLQQNNISKQAFNMENHEEIYKIAMIKEESDIKSISLDEDSVKQYKKPQVLTSSKKINISDSKDKSYKQRENSLLSFFKKKTITNQPFNESDDGGFTSQLWQHRAMKIIQKVIYFSSQMLQLSATVRFRLLKKKQLLILNDVTAVDINKEQMDKQRYPNAKNLIWSIKTPEISLKNQKDLMKSQMLIYLANQQKQSILKQLNNVFIRLMAKIPIISPDSHLKIIWDIFFMIFILFKIMTIPMILSYDLEILCSNNGGICVEEFTSVILMSIDMLLCMNTAIFKQGTLINKRLEIIKNYKKQFFYDLIVLICYSISIIVGNDYLKLIILVKLYEITHIVMFLEEIFHPTQIVYSLIDIGKIIFIVIFMAHMVSCFIYIISKNQPVTGNTWITRLNYNSWVEYYITGLYFAIITMITIGYGDVVPVTIYEKIFVMGMTLVSCGVFAYSLNTISRIISEFSMRRSKFRKKMIHLNMHIESRGLNKQIAIKVRKYLEFFYKESEQEWENSEKDLQYIPQTLKDEVYQDIYGNLLKNSKLFNLNFSEKFLNQISLFMKEKKYGPEEVIYRPDEQGQTLYFIIKGIVELYLPVKNPSDNEHPVVSTLKKGDSFGVYSFFSGKCRETGAISKQVTSVVVLELRDFFQTIKEYEEDYEIFCMMKDKINLNNSTFGLDVKCKSCGKFNHQLYDCPLITYRPKKQLVIARGNRSEPQVRASCERRNMRSPNSLYIWKYIRSFDSEILKNGRQKSVSSMTKLDEFVLEKKQSYSQRPSNKFQEGICEEDEEDFNEEEDLNNSQKPFEEILYPKSLSNISNSGGVVATQNFQNNSTKKMLSQQGGSNLAFCTQTPLSMAVSNQQNNNSVIVYTLPNNANGSFQENILTQNSCNLGINQPNSPSKFKRNADREEAMKCFQNKKSSGQQMSKQIDDLSLQIKDNGSNYSQKKKKKAQKVSKQYQSTLHSYNSTLNFTHGFQAMNSNGSSHNQNNFNLQIQHQSSQQASQNNNNNSNINHTHSLNYVYNTPSINNNQNSNNVNYLNNNNNNMSNLNNVYAHNNIQNNQNLNTNQNNLINLMIHQQPTFQELVKQVTQENNDQNSQNYQQVYYNQVSDQITKTDNFMLESWFSIILDFDKSKCFKRYLPHNNLDKVLARFKFLEFKKMKSRLTNILKKGSQTNIKEKISLSQVIKQAERIRKQRRKLSLYVTQQSQSESNLEKRNKHIKQAQSFINEQSNELSKFKSFQLNLGAINTGEQKFKEFSKSEIQLREQDQEDDKDFQKNQTIQI</sequence>
<feature type="transmembrane region" description="Helical" evidence="8">
    <location>
        <begin position="454"/>
        <end position="474"/>
    </location>
</feature>
<dbReference type="SMART" id="SM00100">
    <property type="entry name" value="cNMP"/>
    <property type="match status" value="1"/>
</dbReference>
<comment type="subcellular location">
    <subcellularLocation>
        <location evidence="1">Membrane</location>
        <topology evidence="1">Multi-pass membrane protein</topology>
    </subcellularLocation>
</comment>